<protein>
    <submittedName>
        <fullName evidence="1">Uncharacterized protein</fullName>
    </submittedName>
</protein>
<proteinExistence type="predicted"/>
<keyword evidence="2" id="KW-1185">Reference proteome</keyword>
<dbReference type="EMBL" id="BOPH01000017">
    <property type="protein sequence ID" value="GIJ66237.1"/>
    <property type="molecule type" value="Genomic_DNA"/>
</dbReference>
<organism evidence="1 2">
    <name type="scientific">Virgisporangium ochraceum</name>
    <dbReference type="NCBI Taxonomy" id="65505"/>
    <lineage>
        <taxon>Bacteria</taxon>
        <taxon>Bacillati</taxon>
        <taxon>Actinomycetota</taxon>
        <taxon>Actinomycetes</taxon>
        <taxon>Micromonosporales</taxon>
        <taxon>Micromonosporaceae</taxon>
        <taxon>Virgisporangium</taxon>
    </lineage>
</organism>
<name>A0A8J4EBW1_9ACTN</name>
<sequence>MQIAGAIGAIGGALAAIGASARWVRNRWRPVAAFLEDWNGRPGRPGHDEVPGIPARLRVLEQSVATIRHEVTPNSGGSLKDAVDRIDAAVTVDAELLRQHVTWHQNEGHIDPTARVALTRD</sequence>
<gene>
    <name evidence="1" type="ORF">Voc01_011540</name>
</gene>
<reference evidence="1" key="1">
    <citation type="submission" date="2021-01" db="EMBL/GenBank/DDBJ databases">
        <title>Whole genome shotgun sequence of Virgisporangium ochraceum NBRC 16418.</title>
        <authorList>
            <person name="Komaki H."/>
            <person name="Tamura T."/>
        </authorList>
    </citation>
    <scope>NUCLEOTIDE SEQUENCE</scope>
    <source>
        <strain evidence="1">NBRC 16418</strain>
    </source>
</reference>
<evidence type="ECO:0000313" key="2">
    <source>
        <dbReference type="Proteomes" id="UP000635606"/>
    </source>
</evidence>
<evidence type="ECO:0000313" key="1">
    <source>
        <dbReference type="EMBL" id="GIJ66237.1"/>
    </source>
</evidence>
<dbReference type="AlphaFoldDB" id="A0A8J4EBW1"/>
<comment type="caution">
    <text evidence="1">The sequence shown here is derived from an EMBL/GenBank/DDBJ whole genome shotgun (WGS) entry which is preliminary data.</text>
</comment>
<dbReference type="RefSeq" id="WP_203926220.1">
    <property type="nucleotide sequence ID" value="NZ_BOPH01000017.1"/>
</dbReference>
<accession>A0A8J4EBW1</accession>
<dbReference type="Proteomes" id="UP000635606">
    <property type="component" value="Unassembled WGS sequence"/>
</dbReference>